<dbReference type="AlphaFoldDB" id="A0A5B0LX13"/>
<dbReference type="EMBL" id="VDEP01000505">
    <property type="protein sequence ID" value="KAA1068413.1"/>
    <property type="molecule type" value="Genomic_DNA"/>
</dbReference>
<organism evidence="2 3">
    <name type="scientific">Puccinia graminis f. sp. tritici</name>
    <dbReference type="NCBI Taxonomy" id="56615"/>
    <lineage>
        <taxon>Eukaryota</taxon>
        <taxon>Fungi</taxon>
        <taxon>Dikarya</taxon>
        <taxon>Basidiomycota</taxon>
        <taxon>Pucciniomycotina</taxon>
        <taxon>Pucciniomycetes</taxon>
        <taxon>Pucciniales</taxon>
        <taxon>Pucciniaceae</taxon>
        <taxon>Puccinia</taxon>
    </lineage>
</organism>
<protein>
    <submittedName>
        <fullName evidence="2">Uncharacterized protein</fullName>
    </submittedName>
</protein>
<comment type="caution">
    <text evidence="2">The sequence shown here is derived from an EMBL/GenBank/DDBJ whole genome shotgun (WGS) entry which is preliminary data.</text>
</comment>
<accession>A0A5B0LX13</accession>
<evidence type="ECO:0000313" key="2">
    <source>
        <dbReference type="EMBL" id="KAA1068413.1"/>
    </source>
</evidence>
<name>A0A5B0LX13_PUCGR</name>
<reference evidence="2 3" key="1">
    <citation type="submission" date="2019-05" db="EMBL/GenBank/DDBJ databases">
        <title>Emergence of the Ug99 lineage of the wheat stem rust pathogen through somatic hybridization.</title>
        <authorList>
            <person name="Li F."/>
            <person name="Upadhyaya N.M."/>
            <person name="Sperschneider J."/>
            <person name="Matny O."/>
            <person name="Nguyen-Phuc H."/>
            <person name="Mago R."/>
            <person name="Raley C."/>
            <person name="Miller M.E."/>
            <person name="Silverstein K.A.T."/>
            <person name="Henningsen E."/>
            <person name="Hirsch C.D."/>
            <person name="Visser B."/>
            <person name="Pretorius Z.A."/>
            <person name="Steffenson B.J."/>
            <person name="Schwessinger B."/>
            <person name="Dodds P.N."/>
            <person name="Figueroa M."/>
        </authorList>
    </citation>
    <scope>NUCLEOTIDE SEQUENCE [LARGE SCALE GENOMIC DNA]</scope>
    <source>
        <strain evidence="2 3">Ug99</strain>
    </source>
</reference>
<proteinExistence type="predicted"/>
<gene>
    <name evidence="2" type="ORF">PGTUg99_017728</name>
</gene>
<evidence type="ECO:0000313" key="3">
    <source>
        <dbReference type="Proteomes" id="UP000325313"/>
    </source>
</evidence>
<sequence>MDFQIHWPIASCWNAIPGLCPQKRRVSEISCSMNEQERSKILACESSNDVIVIKSKENNDDHDQSSSSYSHLHKSKDHKLINRIFPPIVDSSGD</sequence>
<dbReference type="Proteomes" id="UP000325313">
    <property type="component" value="Unassembled WGS sequence"/>
</dbReference>
<feature type="region of interest" description="Disordered" evidence="1">
    <location>
        <begin position="56"/>
        <end position="75"/>
    </location>
</feature>
<evidence type="ECO:0000256" key="1">
    <source>
        <dbReference type="SAM" id="MobiDB-lite"/>
    </source>
</evidence>